<keyword evidence="2" id="KW-0677">Repeat</keyword>
<sequence>MSRLPQPTRSTSKPTGSPSTSRLVPPSSTSRLRSKSPSPAFPTSRHLQVSPTPSSSNPTRLRTKSTPKASTHRKPDDPVPPSPSKNALSIKEAIALKRAEAKKALAGRRSPSKDGDAWSGLENADPLSLASQDDGGLDLDMGRWSIRETIERAQNSGNINLSSRSLVCLPSALFEIHLGVKPEKLQLVPEEPPLPEGGRKKPTNGASAPSWFEQRDLETLKAWSNEIVEIQPEISLFGSLKTIDLHNNRLTTLPETFADLTNLTALDLSHNQLTSFPTFFFALPALQTLDISHNALTTLPFNAPFAQNASSRSRYRTDDFFTPAIVRADTPLPRLTSLNASHNKITAAGIDADALPQSLMKLDLSNSPVTSGSGSSVAKLFSILANLPKLEEVRMKNA</sequence>
<dbReference type="PANTHER" id="PTHR45617">
    <property type="entry name" value="LEUCINE RICH REPEAT FAMILY PROTEIN"/>
    <property type="match status" value="1"/>
</dbReference>
<gene>
    <name evidence="4" type="ORF">EVG20_g5010</name>
</gene>
<dbReference type="PROSITE" id="PS51450">
    <property type="entry name" value="LRR"/>
    <property type="match status" value="2"/>
</dbReference>
<name>A0A4Y9YUL0_9AGAM</name>
<feature type="compositionally biased region" description="Polar residues" evidence="3">
    <location>
        <begin position="45"/>
        <end position="69"/>
    </location>
</feature>
<keyword evidence="5" id="KW-1185">Reference proteome</keyword>
<keyword evidence="1" id="KW-0433">Leucine-rich repeat</keyword>
<evidence type="ECO:0000313" key="5">
    <source>
        <dbReference type="Proteomes" id="UP000298327"/>
    </source>
</evidence>
<feature type="region of interest" description="Disordered" evidence="3">
    <location>
        <begin position="1"/>
        <end position="134"/>
    </location>
</feature>
<dbReference type="PRINTS" id="PR00019">
    <property type="entry name" value="LEURICHRPT"/>
</dbReference>
<evidence type="ECO:0000313" key="4">
    <source>
        <dbReference type="EMBL" id="TFY66075.1"/>
    </source>
</evidence>
<feature type="non-terminal residue" evidence="4">
    <location>
        <position position="398"/>
    </location>
</feature>
<accession>A0A4Y9YUL0</accession>
<dbReference type="Proteomes" id="UP000298327">
    <property type="component" value="Unassembled WGS sequence"/>
</dbReference>
<dbReference type="STRING" id="205917.A0A4Y9YUL0"/>
<feature type="compositionally biased region" description="Low complexity" evidence="3">
    <location>
        <begin position="7"/>
        <end position="38"/>
    </location>
</feature>
<evidence type="ECO:0000256" key="2">
    <source>
        <dbReference type="ARBA" id="ARBA00022737"/>
    </source>
</evidence>
<evidence type="ECO:0000256" key="1">
    <source>
        <dbReference type="ARBA" id="ARBA00022614"/>
    </source>
</evidence>
<dbReference type="InterPro" id="IPR032675">
    <property type="entry name" value="LRR_dom_sf"/>
</dbReference>
<dbReference type="Pfam" id="PF13855">
    <property type="entry name" value="LRR_8"/>
    <property type="match status" value="1"/>
</dbReference>
<evidence type="ECO:0000256" key="3">
    <source>
        <dbReference type="SAM" id="MobiDB-lite"/>
    </source>
</evidence>
<dbReference type="InterPro" id="IPR001611">
    <property type="entry name" value="Leu-rich_rpt"/>
</dbReference>
<feature type="compositionally biased region" description="Basic and acidic residues" evidence="3">
    <location>
        <begin position="94"/>
        <end position="103"/>
    </location>
</feature>
<proteinExistence type="predicted"/>
<dbReference type="SUPFAM" id="SSF52058">
    <property type="entry name" value="L domain-like"/>
    <property type="match status" value="1"/>
</dbReference>
<dbReference type="AlphaFoldDB" id="A0A4Y9YUL0"/>
<dbReference type="SMART" id="SM00364">
    <property type="entry name" value="LRR_BAC"/>
    <property type="match status" value="4"/>
</dbReference>
<feature type="region of interest" description="Disordered" evidence="3">
    <location>
        <begin position="189"/>
        <end position="209"/>
    </location>
</feature>
<dbReference type="InterPro" id="IPR003591">
    <property type="entry name" value="Leu-rich_rpt_typical-subtyp"/>
</dbReference>
<dbReference type="EMBL" id="SEOQ01000280">
    <property type="protein sequence ID" value="TFY66075.1"/>
    <property type="molecule type" value="Genomic_DNA"/>
</dbReference>
<comment type="caution">
    <text evidence="4">The sequence shown here is derived from an EMBL/GenBank/DDBJ whole genome shotgun (WGS) entry which is preliminary data.</text>
</comment>
<organism evidence="4 5">
    <name type="scientific">Dentipellis fragilis</name>
    <dbReference type="NCBI Taxonomy" id="205917"/>
    <lineage>
        <taxon>Eukaryota</taxon>
        <taxon>Fungi</taxon>
        <taxon>Dikarya</taxon>
        <taxon>Basidiomycota</taxon>
        <taxon>Agaricomycotina</taxon>
        <taxon>Agaricomycetes</taxon>
        <taxon>Russulales</taxon>
        <taxon>Hericiaceae</taxon>
        <taxon>Dentipellis</taxon>
    </lineage>
</organism>
<protein>
    <submittedName>
        <fullName evidence="4">Uncharacterized protein</fullName>
    </submittedName>
</protein>
<reference evidence="4 5" key="1">
    <citation type="submission" date="2019-02" db="EMBL/GenBank/DDBJ databases">
        <title>Genome sequencing of the rare red list fungi Dentipellis fragilis.</title>
        <authorList>
            <person name="Buettner E."/>
            <person name="Kellner H."/>
        </authorList>
    </citation>
    <scope>NUCLEOTIDE SEQUENCE [LARGE SCALE GENOMIC DNA]</scope>
    <source>
        <strain evidence="4 5">DSM 105465</strain>
    </source>
</reference>
<dbReference type="Gene3D" id="3.80.10.10">
    <property type="entry name" value="Ribonuclease Inhibitor"/>
    <property type="match status" value="2"/>
</dbReference>
<dbReference type="OrthoDB" id="1517790at2759"/>
<dbReference type="SMART" id="SM00369">
    <property type="entry name" value="LRR_TYP"/>
    <property type="match status" value="4"/>
</dbReference>